<organism evidence="1 2">
    <name type="scientific">Mya arenaria</name>
    <name type="common">Soft-shell clam</name>
    <dbReference type="NCBI Taxonomy" id="6604"/>
    <lineage>
        <taxon>Eukaryota</taxon>
        <taxon>Metazoa</taxon>
        <taxon>Spiralia</taxon>
        <taxon>Lophotrochozoa</taxon>
        <taxon>Mollusca</taxon>
        <taxon>Bivalvia</taxon>
        <taxon>Autobranchia</taxon>
        <taxon>Heteroconchia</taxon>
        <taxon>Euheterodonta</taxon>
        <taxon>Imparidentia</taxon>
        <taxon>Neoheterodontei</taxon>
        <taxon>Myida</taxon>
        <taxon>Myoidea</taxon>
        <taxon>Myidae</taxon>
        <taxon>Mya</taxon>
    </lineage>
</organism>
<proteinExistence type="predicted"/>
<dbReference type="EMBL" id="CP111022">
    <property type="protein sequence ID" value="WAR18809.1"/>
    <property type="molecule type" value="Genomic_DNA"/>
</dbReference>
<sequence>MCRYQAIGETWSASQSRSAEAGLSSCMCRLPFACLMGLENERDTLERSLVNEESSKTASLSTSGLLHVSLLVVAESEMLLSPDMVASVNRGCSEASPSEDERSWETQVAPQTEQACWHTDLVSLGCSPPDGALHKDADVTQEFTKLCEVLTLIVLQLALDLLDTHSVLVPTLHLVYLVRHGCHVVMGRHQLGVAYCFSNAWTMFDTED</sequence>
<protein>
    <submittedName>
        <fullName evidence="1">Uncharacterized protein</fullName>
    </submittedName>
</protein>
<keyword evidence="2" id="KW-1185">Reference proteome</keyword>
<accession>A0ABY7FBR1</accession>
<gene>
    <name evidence="1" type="ORF">MAR_000647</name>
</gene>
<reference evidence="1" key="1">
    <citation type="submission" date="2022-11" db="EMBL/GenBank/DDBJ databases">
        <title>Centuries of genome instability and evolution in soft-shell clam transmissible cancer (bioRxiv).</title>
        <authorList>
            <person name="Hart S.F.M."/>
            <person name="Yonemitsu M.A."/>
            <person name="Giersch R.M."/>
            <person name="Beal B.F."/>
            <person name="Arriagada G."/>
            <person name="Davis B.W."/>
            <person name="Ostrander E.A."/>
            <person name="Goff S.P."/>
            <person name="Metzger M.J."/>
        </authorList>
    </citation>
    <scope>NUCLEOTIDE SEQUENCE</scope>
    <source>
        <strain evidence="1">MELC-2E11</strain>
        <tissue evidence="1">Siphon/mantle</tissue>
    </source>
</reference>
<dbReference type="Proteomes" id="UP001164746">
    <property type="component" value="Chromosome 11"/>
</dbReference>
<evidence type="ECO:0000313" key="1">
    <source>
        <dbReference type="EMBL" id="WAR18809.1"/>
    </source>
</evidence>
<name>A0ABY7FBR1_MYAAR</name>
<evidence type="ECO:0000313" key="2">
    <source>
        <dbReference type="Proteomes" id="UP001164746"/>
    </source>
</evidence>